<accession>A0A2I1HKE2</accession>
<keyword evidence="2" id="KW-1185">Reference proteome</keyword>
<evidence type="ECO:0000313" key="1">
    <source>
        <dbReference type="EMBL" id="PKY59349.1"/>
    </source>
</evidence>
<reference evidence="1 2" key="1">
    <citation type="submission" date="2015-10" db="EMBL/GenBank/DDBJ databases">
        <title>Genome analyses suggest a sexual origin of heterokaryosis in a supposedly ancient asexual fungus.</title>
        <authorList>
            <person name="Ropars J."/>
            <person name="Sedzielewska K."/>
            <person name="Noel J."/>
            <person name="Charron P."/>
            <person name="Farinelli L."/>
            <person name="Marton T."/>
            <person name="Kruger M."/>
            <person name="Pelin A."/>
            <person name="Brachmann A."/>
            <person name="Corradi N."/>
        </authorList>
    </citation>
    <scope>NUCLEOTIDE SEQUENCE [LARGE SCALE GENOMIC DNA]</scope>
    <source>
        <strain evidence="1 2">A4</strain>
    </source>
</reference>
<feature type="non-terminal residue" evidence="1">
    <location>
        <position position="50"/>
    </location>
</feature>
<dbReference type="AlphaFoldDB" id="A0A2I1HKE2"/>
<organism evidence="1 2">
    <name type="scientific">Rhizophagus irregularis</name>
    <dbReference type="NCBI Taxonomy" id="588596"/>
    <lineage>
        <taxon>Eukaryota</taxon>
        <taxon>Fungi</taxon>
        <taxon>Fungi incertae sedis</taxon>
        <taxon>Mucoromycota</taxon>
        <taxon>Glomeromycotina</taxon>
        <taxon>Glomeromycetes</taxon>
        <taxon>Glomerales</taxon>
        <taxon>Glomeraceae</taxon>
        <taxon>Rhizophagus</taxon>
    </lineage>
</organism>
<gene>
    <name evidence="1" type="ORF">RhiirA4_482006</name>
</gene>
<proteinExistence type="predicted"/>
<protein>
    <submittedName>
        <fullName evidence="1">Uncharacterized protein</fullName>
    </submittedName>
</protein>
<dbReference type="EMBL" id="LLXI01003501">
    <property type="protein sequence ID" value="PKY59349.1"/>
    <property type="molecule type" value="Genomic_DNA"/>
</dbReference>
<dbReference type="Proteomes" id="UP000234323">
    <property type="component" value="Unassembled WGS sequence"/>
</dbReference>
<evidence type="ECO:0000313" key="2">
    <source>
        <dbReference type="Proteomes" id="UP000234323"/>
    </source>
</evidence>
<dbReference type="VEuPathDB" id="FungiDB:FUN_001019"/>
<dbReference type="VEuPathDB" id="FungiDB:RhiirFUN_018474"/>
<name>A0A2I1HKE2_9GLOM</name>
<comment type="caution">
    <text evidence="1">The sequence shown here is derived from an EMBL/GenBank/DDBJ whole genome shotgun (WGS) entry which is preliminary data.</text>
</comment>
<sequence length="50" mass="6095">MPKNLWKILDYEKYEDYVTFPSIDEQETDERVVYMNDLEKRKQAYGICGE</sequence>